<dbReference type="InterPro" id="IPR036388">
    <property type="entry name" value="WH-like_DNA-bd_sf"/>
</dbReference>
<dbReference type="Proteomes" id="UP000176902">
    <property type="component" value="Unassembled WGS sequence"/>
</dbReference>
<accession>A0A1F5JZ27</accession>
<gene>
    <name evidence="1" type="ORF">A3C59_01965</name>
</gene>
<name>A0A1F5JZ27_9BACT</name>
<proteinExistence type="predicted"/>
<sequence length="459" mass="51683">MISPDKLERYKDFIDPDYSGVPYDPRKGIDRLLGVLSPDPKGIVLAAMGSDWYSGRTSLTLPISHWLEDLGLDKNIWPIQIPSAWRYCETNNDAGEVVDGSLVSLGAVVKKIENPSQRLYSRSTAGAELALPLVQQAVLFVSKAIEYAEARSLEGKKPPKFDSMWRIIGPVNSTTDQRRPLAVYDTIDFLIHNPGRYRPVDLQDSTHLSQGTLDSVLSSLGNCGVIDYETPKIEREGKSAINWSVYEVDSRELLDTIDASEMKKNIKKIYPYFRQYGVLIKVLNHIREFPDSGYEYKQLANKLGIAKNYISFVLSALAKLGILKRPNLDLRGASQASASANDLTHILYDLVCAPTNEVAATLTPLPLRIWDKEKVAVYLQNYNDERSQNGLKGGQEARDLITDILQQDTEMKLSHIIDSFNSRLERELKNGAIYHHLKILIESGILKQTRPGYYRLIQK</sequence>
<organism evidence="1 2">
    <name type="scientific">Candidatus Daviesbacteria bacterium RIFCSPHIGHO2_02_FULL_36_13</name>
    <dbReference type="NCBI Taxonomy" id="1797768"/>
    <lineage>
        <taxon>Bacteria</taxon>
        <taxon>Candidatus Daviesiibacteriota</taxon>
    </lineage>
</organism>
<evidence type="ECO:0000313" key="1">
    <source>
        <dbReference type="EMBL" id="OGE33854.1"/>
    </source>
</evidence>
<comment type="caution">
    <text evidence="1">The sequence shown here is derived from an EMBL/GenBank/DDBJ whole genome shotgun (WGS) entry which is preliminary data.</text>
</comment>
<dbReference type="Gene3D" id="1.10.10.10">
    <property type="entry name" value="Winged helix-like DNA-binding domain superfamily/Winged helix DNA-binding domain"/>
    <property type="match status" value="1"/>
</dbReference>
<dbReference type="AlphaFoldDB" id="A0A1F5JZ27"/>
<dbReference type="EMBL" id="MFCV01000005">
    <property type="protein sequence ID" value="OGE33854.1"/>
    <property type="molecule type" value="Genomic_DNA"/>
</dbReference>
<evidence type="ECO:0000313" key="2">
    <source>
        <dbReference type="Proteomes" id="UP000176902"/>
    </source>
</evidence>
<protein>
    <submittedName>
        <fullName evidence="1">Uncharacterized protein</fullName>
    </submittedName>
</protein>
<reference evidence="1 2" key="1">
    <citation type="journal article" date="2016" name="Nat. Commun.">
        <title>Thousands of microbial genomes shed light on interconnected biogeochemical processes in an aquifer system.</title>
        <authorList>
            <person name="Anantharaman K."/>
            <person name="Brown C.T."/>
            <person name="Hug L.A."/>
            <person name="Sharon I."/>
            <person name="Castelle C.J."/>
            <person name="Probst A.J."/>
            <person name="Thomas B.C."/>
            <person name="Singh A."/>
            <person name="Wilkins M.J."/>
            <person name="Karaoz U."/>
            <person name="Brodie E.L."/>
            <person name="Williams K.H."/>
            <person name="Hubbard S.S."/>
            <person name="Banfield J.F."/>
        </authorList>
    </citation>
    <scope>NUCLEOTIDE SEQUENCE [LARGE SCALE GENOMIC DNA]</scope>
</reference>